<dbReference type="PANTHER" id="PTHR32182:SF22">
    <property type="entry name" value="ATP-DEPENDENT ENDONUCLEASE, OLD FAMILY-RELATED"/>
    <property type="match status" value="1"/>
</dbReference>
<evidence type="ECO:0000313" key="3">
    <source>
        <dbReference type="EMBL" id="KAB2930078.1"/>
    </source>
</evidence>
<dbReference type="Pfam" id="PF13175">
    <property type="entry name" value="AAA_15"/>
    <property type="match status" value="1"/>
</dbReference>
<dbReference type="InterPro" id="IPR041685">
    <property type="entry name" value="AAA_GajA/Old/RecF-like"/>
</dbReference>
<dbReference type="Proteomes" id="UP000460298">
    <property type="component" value="Unassembled WGS sequence"/>
</dbReference>
<dbReference type="EMBL" id="WBUI01000023">
    <property type="protein sequence ID" value="KAB2930078.1"/>
    <property type="molecule type" value="Genomic_DNA"/>
</dbReference>
<dbReference type="AlphaFoldDB" id="A0A833GYQ1"/>
<reference evidence="3 4" key="1">
    <citation type="submission" date="2019-10" db="EMBL/GenBank/DDBJ databases">
        <title>Extracellular Electron Transfer in a Candidatus Methanoperedens spp. Enrichment Culture.</title>
        <authorList>
            <person name="Berger S."/>
            <person name="Rangel Shaw D."/>
            <person name="Berben T."/>
            <person name="In 'T Zandt M."/>
            <person name="Frank J."/>
            <person name="Reimann J."/>
            <person name="Jetten M.S.M."/>
            <person name="Welte C.U."/>
        </authorList>
    </citation>
    <scope>NUCLEOTIDE SEQUENCE [LARGE SCALE GENOMIC DNA]</scope>
    <source>
        <strain evidence="3">SB12</strain>
    </source>
</reference>
<accession>A0A833GYQ1</accession>
<evidence type="ECO:0000313" key="4">
    <source>
        <dbReference type="Proteomes" id="UP000460298"/>
    </source>
</evidence>
<feature type="domain" description="ATPase AAA-type core" evidence="2">
    <location>
        <begin position="286"/>
        <end position="355"/>
    </location>
</feature>
<dbReference type="PANTHER" id="PTHR32182">
    <property type="entry name" value="DNA REPLICATION AND REPAIR PROTEIN RECF"/>
    <property type="match status" value="1"/>
</dbReference>
<evidence type="ECO:0000259" key="2">
    <source>
        <dbReference type="Pfam" id="PF13304"/>
    </source>
</evidence>
<dbReference type="Gene3D" id="3.40.50.300">
    <property type="entry name" value="P-loop containing nucleotide triphosphate hydrolases"/>
    <property type="match status" value="2"/>
</dbReference>
<comment type="caution">
    <text evidence="3">The sequence shown here is derived from an EMBL/GenBank/DDBJ whole genome shotgun (WGS) entry which is preliminary data.</text>
</comment>
<gene>
    <name evidence="3" type="ORF">F9K24_17975</name>
</gene>
<dbReference type="GO" id="GO:0005524">
    <property type="term" value="F:ATP binding"/>
    <property type="evidence" value="ECO:0007669"/>
    <property type="project" value="InterPro"/>
</dbReference>
<name>A0A833GYQ1_9LEPT</name>
<feature type="domain" description="Endonuclease GajA/Old nuclease/RecF-like AAA" evidence="1">
    <location>
        <begin position="6"/>
        <end position="52"/>
    </location>
</feature>
<evidence type="ECO:0000259" key="1">
    <source>
        <dbReference type="Pfam" id="PF13175"/>
    </source>
</evidence>
<dbReference type="GO" id="GO:0000731">
    <property type="term" value="P:DNA synthesis involved in DNA repair"/>
    <property type="evidence" value="ECO:0007669"/>
    <property type="project" value="TreeGrafter"/>
</dbReference>
<protein>
    <submittedName>
        <fullName evidence="3">AAA family ATPase</fullName>
    </submittedName>
</protein>
<sequence length="420" mass="46331">MSNDRITQIHIAGLRSLADVTLDLSGLQVLIGDNGTGKSSILEALQILSQCMTPGAFVNDVIVRAHGGLESLLRKGSKNLHIAVKIEGDGPSLEYGFILEFIGNSPAVTEEYANRFGDSGLFPVLTRNASKTLFFRSLLREAIHKAIDQGEEVPPNFPLGNQSLLLPSVAPMGDPSLKRIAEALTNIKVHVPFETRALWQQKELNITAGPRWPDTIDQSDSLSRYALNLANVYHHLRNQGGEVWQRVITTARFGLGSDLRDIQLTAAGRGKIELQALYGGALNSSLPAEAFSDGQIAFLAFIALTELANGNSLITFDEPELHLHPALLARVVWMLEEVGSKTPVIISTHSDRLLDALTDPARSVVLCELDDQWATHLRRLDKEKLHQWFEDYRGFGSLRAEGYERHVLRDSDDAMKVQHP</sequence>
<dbReference type="GO" id="GO:0006302">
    <property type="term" value="P:double-strand break repair"/>
    <property type="evidence" value="ECO:0007669"/>
    <property type="project" value="TreeGrafter"/>
</dbReference>
<dbReference type="PIRSF" id="PIRSF029347">
    <property type="entry name" value="RecF"/>
    <property type="match status" value="1"/>
</dbReference>
<dbReference type="InterPro" id="IPR027417">
    <property type="entry name" value="P-loop_NTPase"/>
</dbReference>
<dbReference type="InterPro" id="IPR003959">
    <property type="entry name" value="ATPase_AAA_core"/>
</dbReference>
<dbReference type="SUPFAM" id="SSF52540">
    <property type="entry name" value="P-loop containing nucleoside triphosphate hydrolases"/>
    <property type="match status" value="1"/>
</dbReference>
<dbReference type="Pfam" id="PF13304">
    <property type="entry name" value="AAA_21"/>
    <property type="match status" value="1"/>
</dbReference>
<proteinExistence type="predicted"/>
<organism evidence="3 4">
    <name type="scientific">Leptonema illini</name>
    <dbReference type="NCBI Taxonomy" id="183"/>
    <lineage>
        <taxon>Bacteria</taxon>
        <taxon>Pseudomonadati</taxon>
        <taxon>Spirochaetota</taxon>
        <taxon>Spirochaetia</taxon>
        <taxon>Leptospirales</taxon>
        <taxon>Leptospiraceae</taxon>
        <taxon>Leptonema</taxon>
    </lineage>
</organism>
<dbReference type="GO" id="GO:0016887">
    <property type="term" value="F:ATP hydrolysis activity"/>
    <property type="evidence" value="ECO:0007669"/>
    <property type="project" value="InterPro"/>
</dbReference>
<dbReference type="InterPro" id="IPR014555">
    <property type="entry name" value="RecF-like"/>
</dbReference>